<comment type="caution">
    <text evidence="2">The sequence shown here is derived from an EMBL/GenBank/DDBJ whole genome shotgun (WGS) entry which is preliminary data.</text>
</comment>
<evidence type="ECO:0000313" key="3">
    <source>
        <dbReference type="Proteomes" id="UP001165121"/>
    </source>
</evidence>
<keyword evidence="3" id="KW-1185">Reference proteome</keyword>
<dbReference type="EMBL" id="BSXT01000380">
    <property type="protein sequence ID" value="GMF26136.1"/>
    <property type="molecule type" value="Genomic_DNA"/>
</dbReference>
<evidence type="ECO:0000313" key="2">
    <source>
        <dbReference type="EMBL" id="GMF26136.1"/>
    </source>
</evidence>
<protein>
    <submittedName>
        <fullName evidence="2">Unnamed protein product</fullName>
    </submittedName>
</protein>
<reference evidence="2" key="1">
    <citation type="submission" date="2023-04" db="EMBL/GenBank/DDBJ databases">
        <title>Phytophthora fragariaefolia NBRC 109709.</title>
        <authorList>
            <person name="Ichikawa N."/>
            <person name="Sato H."/>
            <person name="Tonouchi N."/>
        </authorList>
    </citation>
    <scope>NUCLEOTIDE SEQUENCE</scope>
    <source>
        <strain evidence="2">NBRC 109709</strain>
    </source>
</reference>
<feature type="region of interest" description="Disordered" evidence="1">
    <location>
        <begin position="195"/>
        <end position="215"/>
    </location>
</feature>
<sequence length="265" mass="29471">MTHAGALKRVLRYLAPTRNDGIVFKHQRSKAEQLLRIDGFVDADWGNCPDMRKGVSGYVMLMAGGPVAWAARRQSIVALSTAEAEYAAACEACQEGQAIKNILMELSATREISFKLGVDSQAAIALATHPTYSRKTRHIELRLHYVRGMANQGNVMLLKVSGDENPADRLTKAITHQRLDRLKALSACNQGRAKHPVRSCERNTGKSRMAHQDKHSSEINDAISEGGVLRCWSCNLLVRATRCVHRKVPCRSEGSRSQEKKRNQR</sequence>
<dbReference type="PANTHER" id="PTHR11439:SF491">
    <property type="entry name" value="INTEGRASE CATALYTIC DOMAIN-CONTAINING PROTEIN"/>
    <property type="match status" value="1"/>
</dbReference>
<accession>A0A9W6U4S7</accession>
<organism evidence="2 3">
    <name type="scientific">Phytophthora fragariaefolia</name>
    <dbReference type="NCBI Taxonomy" id="1490495"/>
    <lineage>
        <taxon>Eukaryota</taxon>
        <taxon>Sar</taxon>
        <taxon>Stramenopiles</taxon>
        <taxon>Oomycota</taxon>
        <taxon>Peronosporomycetes</taxon>
        <taxon>Peronosporales</taxon>
        <taxon>Peronosporaceae</taxon>
        <taxon>Phytophthora</taxon>
    </lineage>
</organism>
<proteinExistence type="predicted"/>
<dbReference type="OrthoDB" id="1935999at2759"/>
<evidence type="ECO:0000256" key="1">
    <source>
        <dbReference type="SAM" id="MobiDB-lite"/>
    </source>
</evidence>
<dbReference type="Proteomes" id="UP001165121">
    <property type="component" value="Unassembled WGS sequence"/>
</dbReference>
<feature type="compositionally biased region" description="Basic and acidic residues" evidence="1">
    <location>
        <begin position="198"/>
        <end position="215"/>
    </location>
</feature>
<gene>
    <name evidence="2" type="ORF">Pfra01_000485100</name>
</gene>
<dbReference type="AlphaFoldDB" id="A0A9W6U4S7"/>
<dbReference type="PANTHER" id="PTHR11439">
    <property type="entry name" value="GAG-POL-RELATED RETROTRANSPOSON"/>
    <property type="match status" value="1"/>
</dbReference>
<dbReference type="CDD" id="cd09272">
    <property type="entry name" value="RNase_HI_RT_Ty1"/>
    <property type="match status" value="1"/>
</dbReference>
<name>A0A9W6U4S7_9STRA</name>